<feature type="region of interest" description="Disordered" evidence="2">
    <location>
        <begin position="174"/>
        <end position="209"/>
    </location>
</feature>
<evidence type="ECO:0000256" key="2">
    <source>
        <dbReference type="SAM" id="MobiDB-lite"/>
    </source>
</evidence>
<keyword evidence="1" id="KW-0175">Coiled coil</keyword>
<gene>
    <name evidence="3" type="ORF">PHYEVI_LOCUS10064</name>
</gene>
<dbReference type="EMBL" id="OU900100">
    <property type="protein sequence ID" value="CAG9863781.1"/>
    <property type="molecule type" value="Genomic_DNA"/>
</dbReference>
<evidence type="ECO:0000256" key="1">
    <source>
        <dbReference type="SAM" id="Coils"/>
    </source>
</evidence>
<reference evidence="3" key="1">
    <citation type="submission" date="2022-01" db="EMBL/GenBank/DDBJ databases">
        <authorList>
            <person name="King R."/>
        </authorList>
    </citation>
    <scope>NUCLEOTIDE SEQUENCE</scope>
</reference>
<keyword evidence="4" id="KW-1185">Reference proteome</keyword>
<name>A0A9N9TWP8_PHYSR</name>
<feature type="compositionally biased region" description="Basic and acidic residues" evidence="2">
    <location>
        <begin position="397"/>
        <end position="416"/>
    </location>
</feature>
<protein>
    <submittedName>
        <fullName evidence="3">Uncharacterized protein</fullName>
    </submittedName>
</protein>
<sequence length="885" mass="101934">MKYYNSESSSSTSSMTSEKKSSLILYTNKDNAPSKVGAESEVQFLRDELEKVQNALRLQAKRCRQLVAEYTRKLQEKEHQYVSEKVLRDDQLAKVLRALLIFEARLRQEQKFITKQLNEKDRIIRKQNNEIKKLLINQYCKNCRQYYSSSPIQESLDSSTEYVLTDCQDYQSSNFESLDSSSETYGTLSEKDFKNSESSYEENSSKELEPKNVYTKNCRKDSVGRRNKKIPHRKSNGTYFEVLKLRNDSNSPLSNDDNTSNDYDNLDSLPPENVDIQINTVTENIEQIFEKTHQIAANNGDADQSCDNKKKSCQITESIPVFEGGEETNDNWYASASDQEDDEHRNIYRNNPVLECMNQILLQNINDTLISPPKTPNIERKSTKNKKVTFSDEEVKEETNEERLPREENPTEKQDYYETPLQNSPNFYETPQSIYSNDYEQILSKCNETFTNPDKNQDQYHHYIDMDEKKKLTTQDQQLIKKSKIQRVPPALPPKPINLVSKYKIQGYSRLPPSEKSSEAEPDYCSISELNLPQNKSPSFKKINVVAEINSPTSLDVINKLNSSGDAKSNESDLVNLKDTMVVKKCVEKMNIQLAKQIKPEPISPKKIETIDIPKLPQVSEILIPESEDEDNKEKDGRISQDNYMRNNTQIMKLKDSKETPARKPIVMGSTVSNLISTFNNQQFINDIKHSPEKNKPPKFPNFDNPEKRKVNNFEKFDLRQNFEEFKLDDCDIEEYTVEEIKTDNEDGKETTVVKADSHGGVRISKTLEITNAGTVRSSKNLDITPTLSRTAIELFKKHLEKQLKNQNENKNKSMALLRPNEPTYEHFLECTGLSTKSLLSPSRLLSNHKNVLKPKEVKLKPTGKAASLYEKHGSPVKYWSEPYL</sequence>
<dbReference type="AlphaFoldDB" id="A0A9N9TWP8"/>
<accession>A0A9N9TWP8</accession>
<feature type="compositionally biased region" description="Low complexity" evidence="2">
    <location>
        <begin position="248"/>
        <end position="268"/>
    </location>
</feature>
<feature type="region of interest" description="Disordered" evidence="2">
    <location>
        <begin position="1"/>
        <end position="20"/>
    </location>
</feature>
<proteinExistence type="predicted"/>
<feature type="region of interest" description="Disordered" evidence="2">
    <location>
        <begin position="369"/>
        <end position="427"/>
    </location>
</feature>
<organism evidence="3 4">
    <name type="scientific">Phyllotreta striolata</name>
    <name type="common">Striped flea beetle</name>
    <name type="synonym">Crioceris striolata</name>
    <dbReference type="NCBI Taxonomy" id="444603"/>
    <lineage>
        <taxon>Eukaryota</taxon>
        <taxon>Metazoa</taxon>
        <taxon>Ecdysozoa</taxon>
        <taxon>Arthropoda</taxon>
        <taxon>Hexapoda</taxon>
        <taxon>Insecta</taxon>
        <taxon>Pterygota</taxon>
        <taxon>Neoptera</taxon>
        <taxon>Endopterygota</taxon>
        <taxon>Coleoptera</taxon>
        <taxon>Polyphaga</taxon>
        <taxon>Cucujiformia</taxon>
        <taxon>Chrysomeloidea</taxon>
        <taxon>Chrysomelidae</taxon>
        <taxon>Galerucinae</taxon>
        <taxon>Alticini</taxon>
        <taxon>Phyllotreta</taxon>
    </lineage>
</organism>
<feature type="coiled-coil region" evidence="1">
    <location>
        <begin position="35"/>
        <end position="80"/>
    </location>
</feature>
<feature type="region of interest" description="Disordered" evidence="2">
    <location>
        <begin position="689"/>
        <end position="708"/>
    </location>
</feature>
<dbReference type="Proteomes" id="UP001153712">
    <property type="component" value="Chromosome 7"/>
</dbReference>
<evidence type="ECO:0000313" key="3">
    <source>
        <dbReference type="EMBL" id="CAG9863781.1"/>
    </source>
</evidence>
<dbReference type="OrthoDB" id="6158299at2759"/>
<evidence type="ECO:0000313" key="4">
    <source>
        <dbReference type="Proteomes" id="UP001153712"/>
    </source>
</evidence>
<feature type="region of interest" description="Disordered" evidence="2">
    <location>
        <begin position="247"/>
        <end position="268"/>
    </location>
</feature>
<feature type="compositionally biased region" description="Low complexity" evidence="2">
    <location>
        <begin position="1"/>
        <end position="16"/>
    </location>
</feature>